<evidence type="ECO:0000313" key="15">
    <source>
        <dbReference type="Proteomes" id="UP001148299"/>
    </source>
</evidence>
<comment type="caution">
    <text evidence="14">The sequence shown here is derived from an EMBL/GenBank/DDBJ whole genome shotgun (WGS) entry which is preliminary data.</text>
</comment>
<dbReference type="SMART" id="SM00184">
    <property type="entry name" value="RING"/>
    <property type="match status" value="1"/>
</dbReference>
<evidence type="ECO:0000256" key="3">
    <source>
        <dbReference type="ARBA" id="ARBA00022741"/>
    </source>
</evidence>
<dbReference type="InterPro" id="IPR018957">
    <property type="entry name" value="Znf_C3HC4_RING-type"/>
</dbReference>
<dbReference type="Pfam" id="PF00097">
    <property type="entry name" value="zf-C3HC4"/>
    <property type="match status" value="1"/>
</dbReference>
<protein>
    <recommendedName>
        <fullName evidence="16">DNA repair protein RAD16</fullName>
    </recommendedName>
</protein>
<accession>A0A9W9RV71</accession>
<dbReference type="Gene3D" id="3.40.50.300">
    <property type="entry name" value="P-loop containing nucleotide triphosphate hydrolases"/>
    <property type="match status" value="1"/>
</dbReference>
<feature type="compositionally biased region" description="Polar residues" evidence="10">
    <location>
        <begin position="176"/>
        <end position="201"/>
    </location>
</feature>
<proteinExistence type="inferred from homology"/>
<dbReference type="InterPro" id="IPR000330">
    <property type="entry name" value="SNF2_N"/>
</dbReference>
<feature type="compositionally biased region" description="Low complexity" evidence="10">
    <location>
        <begin position="73"/>
        <end position="105"/>
    </location>
</feature>
<keyword evidence="5" id="KW-0378">Hydrolase</keyword>
<dbReference type="PANTHER" id="PTHR45626">
    <property type="entry name" value="TRANSCRIPTION TERMINATION FACTOR 2-RELATED"/>
    <property type="match status" value="1"/>
</dbReference>
<dbReference type="GO" id="GO:0005524">
    <property type="term" value="F:ATP binding"/>
    <property type="evidence" value="ECO:0007669"/>
    <property type="project" value="UniProtKB-KW"/>
</dbReference>
<keyword evidence="4 9" id="KW-0863">Zinc-finger</keyword>
<dbReference type="InterPro" id="IPR038718">
    <property type="entry name" value="SNF2-like_sf"/>
</dbReference>
<dbReference type="Gene3D" id="3.30.40.10">
    <property type="entry name" value="Zinc/RING finger domain, C3HC4 (zinc finger)"/>
    <property type="match status" value="1"/>
</dbReference>
<dbReference type="SMART" id="SM00490">
    <property type="entry name" value="HELICc"/>
    <property type="match status" value="1"/>
</dbReference>
<dbReference type="Proteomes" id="UP001148299">
    <property type="component" value="Unassembled WGS sequence"/>
</dbReference>
<feature type="compositionally biased region" description="Polar residues" evidence="10">
    <location>
        <begin position="106"/>
        <end position="121"/>
    </location>
</feature>
<keyword evidence="3" id="KW-0547">Nucleotide-binding</keyword>
<dbReference type="InterPro" id="IPR049730">
    <property type="entry name" value="SNF2/RAD54-like_C"/>
</dbReference>
<dbReference type="EMBL" id="JAPZBR010000001">
    <property type="protein sequence ID" value="KAJ5366961.1"/>
    <property type="molecule type" value="Genomic_DNA"/>
</dbReference>
<dbReference type="InterPro" id="IPR014001">
    <property type="entry name" value="Helicase_ATP-bd"/>
</dbReference>
<dbReference type="InterPro" id="IPR001841">
    <property type="entry name" value="Znf_RING"/>
</dbReference>
<dbReference type="GO" id="GO:0006289">
    <property type="term" value="P:nucleotide-excision repair"/>
    <property type="evidence" value="ECO:0007669"/>
    <property type="project" value="TreeGrafter"/>
</dbReference>
<dbReference type="PROSITE" id="PS51194">
    <property type="entry name" value="HELICASE_CTER"/>
    <property type="match status" value="1"/>
</dbReference>
<evidence type="ECO:0008006" key="16">
    <source>
        <dbReference type="Google" id="ProtNLM"/>
    </source>
</evidence>
<dbReference type="InterPro" id="IPR013083">
    <property type="entry name" value="Znf_RING/FYVE/PHD"/>
</dbReference>
<evidence type="ECO:0000256" key="9">
    <source>
        <dbReference type="PROSITE-ProRule" id="PRU00175"/>
    </source>
</evidence>
<dbReference type="SUPFAM" id="SSF52540">
    <property type="entry name" value="P-loop containing nucleoside triphosphate hydrolases"/>
    <property type="match status" value="2"/>
</dbReference>
<dbReference type="GO" id="GO:0016787">
    <property type="term" value="F:hydrolase activity"/>
    <property type="evidence" value="ECO:0007669"/>
    <property type="project" value="UniProtKB-KW"/>
</dbReference>
<dbReference type="SUPFAM" id="SSF57850">
    <property type="entry name" value="RING/U-box"/>
    <property type="match status" value="1"/>
</dbReference>
<feature type="domain" description="RING-type" evidence="11">
    <location>
        <begin position="753"/>
        <end position="797"/>
    </location>
</feature>
<dbReference type="GO" id="GO:0008270">
    <property type="term" value="F:zinc ion binding"/>
    <property type="evidence" value="ECO:0007669"/>
    <property type="project" value="UniProtKB-KW"/>
</dbReference>
<dbReference type="InterPro" id="IPR027417">
    <property type="entry name" value="P-loop_NTPase"/>
</dbReference>
<feature type="region of interest" description="Disordered" evidence="10">
    <location>
        <begin position="1"/>
        <end position="252"/>
    </location>
</feature>
<reference evidence="14" key="2">
    <citation type="journal article" date="2023" name="IMA Fungus">
        <title>Comparative genomic study of the Penicillium genus elucidates a diverse pangenome and 15 lateral gene transfer events.</title>
        <authorList>
            <person name="Petersen C."/>
            <person name="Sorensen T."/>
            <person name="Nielsen M.R."/>
            <person name="Sondergaard T.E."/>
            <person name="Sorensen J.L."/>
            <person name="Fitzpatrick D.A."/>
            <person name="Frisvad J.C."/>
            <person name="Nielsen K.L."/>
        </authorList>
    </citation>
    <scope>NUCLEOTIDE SEQUENCE</scope>
    <source>
        <strain evidence="14">IBT 35675</strain>
    </source>
</reference>
<dbReference type="PROSITE" id="PS50089">
    <property type="entry name" value="ZF_RING_2"/>
    <property type="match status" value="1"/>
</dbReference>
<sequence>MNRLRPRATIPDSDDSQVSDTSLKNSSYLRRSSRSGPLRAGGSSLSQSRPQRVIQDSETDGDDSIDRSDVLAEEVPVPVEKPAVVIPVKKSPSDSVSQSSGGNQSTAYSTPATSVGPITTDSDSKAPHANASQRAKKTQANASSTRGSAKGNRAVEDSTDDDASDLPLAKKRPTKRSTANAQASTRVNASQRAKNLNTSAMSLGASGSKRGTKRAATNWSDDDASASDAPLATRRGTKRSAATADAPDADAEDAALAHALQMAEYDVPPFKRVKFTPKEALGMDADSDDSDDSYISLLAYSSEASTSDDELDPLSVPAGRQSTARPAAQRPIGEADGDESEEDLPPSWEEQRKAKRVEADRKKLEKTHPVLSTMWELLKAQPVLPPQAAKQPTSITRNLKPFQLEGLSWMIRQEQTQYRGGLLGDEMGMGKTIQAVSLIMSDYPQPDPTLVLVPPVALMQWVAEIKAYTDGKLKVLVFHNSDPKIKKLTEADVRKYDVIMVSYSSLESMYRKQEKGFGRGEDLVKSNSVLHAVHYHRLVLDEAHSIKSRTTGVAKACFALEANYKWCLSGTPVQNRIGEFFSLLRFLQVKPFACYFCKNCPCEQLQWTQNAEGKCTACSHTGFQHISVFNKEILNPITEGRTQAQRKAGLDKLRLITDHIMLRRMKEDHTGSMELPPKRITLHNEFFGEIEHDFSRSIMTNSTRKFDTYVSQGVMLNNYANIFGLIMQMRQVANHPDLILKKKTQAGFNVAVCSVCDEPAEDAIRSQCRHEFCRQCAKDYIQSFQDDSQHVDCPRCHIALSIDLEQPTLEEYEDSVKKNSIINRISMENWTSSTKIEMLLYELFQERSKSHTPKSIIFSQFTSMLQLVEWRLRHAGFNTVMLDGSMTPAQRQKSIEHFMTKPEVEVFLVSLKAGGVALNLTEASRVFIIDPWWNPAAEWQSADRSHRIGQQRPCVVTRLCIEDSVESRIIQLQEKKANLIRGTLNKDQAAALEKLTPEDMSFLFRGT</sequence>
<dbReference type="InterPro" id="IPR001650">
    <property type="entry name" value="Helicase_C-like"/>
</dbReference>
<name>A0A9W9RV71_PENBR</name>
<feature type="domain" description="Helicase C-terminal" evidence="13">
    <location>
        <begin position="835"/>
        <end position="996"/>
    </location>
</feature>
<dbReference type="PANTHER" id="PTHR45626:SF12">
    <property type="entry name" value="DNA REPAIR PROTEIN RAD16"/>
    <property type="match status" value="1"/>
</dbReference>
<evidence type="ECO:0000256" key="7">
    <source>
        <dbReference type="ARBA" id="ARBA00022833"/>
    </source>
</evidence>
<gene>
    <name evidence="14" type="ORF">N7541_000902</name>
</gene>
<evidence type="ECO:0000256" key="5">
    <source>
        <dbReference type="ARBA" id="ARBA00022801"/>
    </source>
</evidence>
<keyword evidence="15" id="KW-1185">Reference proteome</keyword>
<feature type="compositionally biased region" description="Polar residues" evidence="10">
    <location>
        <begin position="130"/>
        <end position="147"/>
    </location>
</feature>
<dbReference type="GO" id="GO:0005634">
    <property type="term" value="C:nucleus"/>
    <property type="evidence" value="ECO:0007669"/>
    <property type="project" value="TreeGrafter"/>
</dbReference>
<evidence type="ECO:0000259" key="11">
    <source>
        <dbReference type="PROSITE" id="PS50089"/>
    </source>
</evidence>
<evidence type="ECO:0000259" key="12">
    <source>
        <dbReference type="PROSITE" id="PS51192"/>
    </source>
</evidence>
<keyword evidence="8" id="KW-0067">ATP-binding</keyword>
<dbReference type="PROSITE" id="PS00518">
    <property type="entry name" value="ZF_RING_1"/>
    <property type="match status" value="1"/>
</dbReference>
<dbReference type="Pfam" id="PF00176">
    <property type="entry name" value="SNF2-rel_dom"/>
    <property type="match status" value="2"/>
</dbReference>
<feature type="compositionally biased region" description="Basic and acidic residues" evidence="10">
    <location>
        <begin position="349"/>
        <end position="359"/>
    </location>
</feature>
<dbReference type="SMART" id="SM00487">
    <property type="entry name" value="DEXDc"/>
    <property type="match status" value="1"/>
</dbReference>
<evidence type="ECO:0000256" key="4">
    <source>
        <dbReference type="ARBA" id="ARBA00022771"/>
    </source>
</evidence>
<evidence type="ECO:0000259" key="13">
    <source>
        <dbReference type="PROSITE" id="PS51194"/>
    </source>
</evidence>
<organism evidence="14 15">
    <name type="scientific">Penicillium brevicompactum</name>
    <dbReference type="NCBI Taxonomy" id="5074"/>
    <lineage>
        <taxon>Eukaryota</taxon>
        <taxon>Fungi</taxon>
        <taxon>Dikarya</taxon>
        <taxon>Ascomycota</taxon>
        <taxon>Pezizomycotina</taxon>
        <taxon>Eurotiomycetes</taxon>
        <taxon>Eurotiomycetidae</taxon>
        <taxon>Eurotiales</taxon>
        <taxon>Aspergillaceae</taxon>
        <taxon>Penicillium</taxon>
    </lineage>
</organism>
<reference evidence="14" key="1">
    <citation type="submission" date="2022-12" db="EMBL/GenBank/DDBJ databases">
        <authorList>
            <person name="Petersen C."/>
        </authorList>
    </citation>
    <scope>NUCLEOTIDE SEQUENCE</scope>
    <source>
        <strain evidence="14">IBT 35675</strain>
    </source>
</reference>
<keyword evidence="6" id="KW-0347">Helicase</keyword>
<evidence type="ECO:0000256" key="6">
    <source>
        <dbReference type="ARBA" id="ARBA00022806"/>
    </source>
</evidence>
<dbReference type="GO" id="GO:0008094">
    <property type="term" value="F:ATP-dependent activity, acting on DNA"/>
    <property type="evidence" value="ECO:0007669"/>
    <property type="project" value="TreeGrafter"/>
</dbReference>
<keyword evidence="7" id="KW-0862">Zinc</keyword>
<keyword evidence="2" id="KW-0479">Metal-binding</keyword>
<evidence type="ECO:0000256" key="8">
    <source>
        <dbReference type="ARBA" id="ARBA00022840"/>
    </source>
</evidence>
<dbReference type="Pfam" id="PF00271">
    <property type="entry name" value="Helicase_C"/>
    <property type="match status" value="1"/>
</dbReference>
<evidence type="ECO:0000256" key="10">
    <source>
        <dbReference type="SAM" id="MobiDB-lite"/>
    </source>
</evidence>
<dbReference type="AlphaFoldDB" id="A0A9W9RV71"/>
<dbReference type="InterPro" id="IPR050628">
    <property type="entry name" value="SNF2_RAD54_helicase_TF"/>
</dbReference>
<feature type="compositionally biased region" description="Polar residues" evidence="10">
    <location>
        <begin position="43"/>
        <end position="56"/>
    </location>
</feature>
<feature type="compositionally biased region" description="Acidic residues" evidence="10">
    <location>
        <begin position="335"/>
        <end position="344"/>
    </location>
</feature>
<evidence type="ECO:0000256" key="1">
    <source>
        <dbReference type="ARBA" id="ARBA00007025"/>
    </source>
</evidence>
<dbReference type="GO" id="GO:0004386">
    <property type="term" value="F:helicase activity"/>
    <property type="evidence" value="ECO:0007669"/>
    <property type="project" value="UniProtKB-KW"/>
</dbReference>
<feature type="domain" description="Helicase ATP-binding" evidence="12">
    <location>
        <begin position="412"/>
        <end position="590"/>
    </location>
</feature>
<evidence type="ECO:0000256" key="2">
    <source>
        <dbReference type="ARBA" id="ARBA00022723"/>
    </source>
</evidence>
<dbReference type="CDD" id="cd18008">
    <property type="entry name" value="DEXDc_SHPRH-like"/>
    <property type="match status" value="1"/>
</dbReference>
<dbReference type="CDD" id="cd18793">
    <property type="entry name" value="SF2_C_SNF"/>
    <property type="match status" value="1"/>
</dbReference>
<comment type="similarity">
    <text evidence="1">Belongs to the SNF2/RAD54 helicase family.</text>
</comment>
<feature type="compositionally biased region" description="Polar residues" evidence="10">
    <location>
        <begin position="18"/>
        <end position="30"/>
    </location>
</feature>
<dbReference type="PROSITE" id="PS51192">
    <property type="entry name" value="HELICASE_ATP_BIND_1"/>
    <property type="match status" value="1"/>
</dbReference>
<evidence type="ECO:0000313" key="14">
    <source>
        <dbReference type="EMBL" id="KAJ5366961.1"/>
    </source>
</evidence>
<feature type="region of interest" description="Disordered" evidence="10">
    <location>
        <begin position="306"/>
        <end position="359"/>
    </location>
</feature>
<dbReference type="Gene3D" id="3.40.50.10810">
    <property type="entry name" value="Tandem AAA-ATPase domain"/>
    <property type="match status" value="1"/>
</dbReference>
<dbReference type="InterPro" id="IPR017907">
    <property type="entry name" value="Znf_RING_CS"/>
</dbReference>